<dbReference type="Proteomes" id="UP001237642">
    <property type="component" value="Unassembled WGS sequence"/>
</dbReference>
<evidence type="ECO:0000256" key="2">
    <source>
        <dbReference type="ARBA" id="ARBA00022692"/>
    </source>
</evidence>
<evidence type="ECO:0000256" key="5">
    <source>
        <dbReference type="SAM" id="Phobius"/>
    </source>
</evidence>
<keyword evidence="4 5" id="KW-0472">Membrane</keyword>
<evidence type="ECO:0000313" key="7">
    <source>
        <dbReference type="Proteomes" id="UP001237642"/>
    </source>
</evidence>
<accession>A0AAD8GNG6</accession>
<evidence type="ECO:0000313" key="6">
    <source>
        <dbReference type="EMBL" id="KAK1351756.1"/>
    </source>
</evidence>
<evidence type="ECO:0000256" key="4">
    <source>
        <dbReference type="ARBA" id="ARBA00023136"/>
    </source>
</evidence>
<dbReference type="Pfam" id="PF02535">
    <property type="entry name" value="Zip"/>
    <property type="match status" value="1"/>
</dbReference>
<keyword evidence="3 5" id="KW-1133">Transmembrane helix</keyword>
<comment type="caution">
    <text evidence="6">The sequence shown here is derived from an EMBL/GenBank/DDBJ whole genome shotgun (WGS) entry which is preliminary data.</text>
</comment>
<evidence type="ECO:0000256" key="1">
    <source>
        <dbReference type="ARBA" id="ARBA00004141"/>
    </source>
</evidence>
<keyword evidence="7" id="KW-1185">Reference proteome</keyword>
<organism evidence="6 7">
    <name type="scientific">Heracleum sosnowskyi</name>
    <dbReference type="NCBI Taxonomy" id="360622"/>
    <lineage>
        <taxon>Eukaryota</taxon>
        <taxon>Viridiplantae</taxon>
        <taxon>Streptophyta</taxon>
        <taxon>Embryophyta</taxon>
        <taxon>Tracheophyta</taxon>
        <taxon>Spermatophyta</taxon>
        <taxon>Magnoliopsida</taxon>
        <taxon>eudicotyledons</taxon>
        <taxon>Gunneridae</taxon>
        <taxon>Pentapetalae</taxon>
        <taxon>asterids</taxon>
        <taxon>campanulids</taxon>
        <taxon>Apiales</taxon>
        <taxon>Apiaceae</taxon>
        <taxon>Apioideae</taxon>
        <taxon>apioid superclade</taxon>
        <taxon>Tordylieae</taxon>
        <taxon>Tordyliinae</taxon>
        <taxon>Heracleum</taxon>
    </lineage>
</organism>
<keyword evidence="2 5" id="KW-0812">Transmembrane</keyword>
<reference evidence="6" key="2">
    <citation type="submission" date="2023-05" db="EMBL/GenBank/DDBJ databases">
        <authorList>
            <person name="Schelkunov M.I."/>
        </authorList>
    </citation>
    <scope>NUCLEOTIDE SEQUENCE</scope>
    <source>
        <strain evidence="6">Hsosn_3</strain>
        <tissue evidence="6">Leaf</tissue>
    </source>
</reference>
<dbReference type="AlphaFoldDB" id="A0AAD8GNG6"/>
<name>A0AAD8GNG6_9APIA</name>
<gene>
    <name evidence="6" type="ORF">POM88_054039</name>
</gene>
<dbReference type="InterPro" id="IPR003689">
    <property type="entry name" value="ZIP"/>
</dbReference>
<proteinExistence type="predicted"/>
<dbReference type="GO" id="GO:0046873">
    <property type="term" value="F:metal ion transmembrane transporter activity"/>
    <property type="evidence" value="ECO:0007669"/>
    <property type="project" value="InterPro"/>
</dbReference>
<comment type="subcellular location">
    <subcellularLocation>
        <location evidence="1">Membrane</location>
        <topology evidence="1">Multi-pass membrane protein</topology>
    </subcellularLocation>
</comment>
<feature type="transmembrane region" description="Helical" evidence="5">
    <location>
        <begin position="101"/>
        <end position="120"/>
    </location>
</feature>
<dbReference type="GO" id="GO:0016020">
    <property type="term" value="C:membrane"/>
    <property type="evidence" value="ECO:0007669"/>
    <property type="project" value="UniProtKB-SubCell"/>
</dbReference>
<sequence length="167" mass="18300">MLSFHSVYEGITIGISGRSSKAWRALWVVSLHKIFAATIPDHPLMSCAAYSFVFAISTPIGVGTEIVIDSTVQGVVADWIYGIYIGISSGINFSRVLSTKFLSVLVGVAVITVIMIWESLHICECLGVMIFALPWKDHLHNSKSRISIANLLIICWCRSIPSVDWSG</sequence>
<evidence type="ECO:0000256" key="3">
    <source>
        <dbReference type="ARBA" id="ARBA00022989"/>
    </source>
</evidence>
<reference evidence="6" key="1">
    <citation type="submission" date="2023-02" db="EMBL/GenBank/DDBJ databases">
        <title>Genome of toxic invasive species Heracleum sosnowskyi carries increased number of genes despite the absence of recent whole-genome duplications.</title>
        <authorList>
            <person name="Schelkunov M."/>
            <person name="Shtratnikova V."/>
            <person name="Makarenko M."/>
            <person name="Klepikova A."/>
            <person name="Omelchenko D."/>
            <person name="Novikova G."/>
            <person name="Obukhova E."/>
            <person name="Bogdanov V."/>
            <person name="Penin A."/>
            <person name="Logacheva M."/>
        </authorList>
    </citation>
    <scope>NUCLEOTIDE SEQUENCE</scope>
    <source>
        <strain evidence="6">Hsosn_3</strain>
        <tissue evidence="6">Leaf</tissue>
    </source>
</reference>
<dbReference type="EMBL" id="JAUIZM010000027">
    <property type="protein sequence ID" value="KAK1351756.1"/>
    <property type="molecule type" value="Genomic_DNA"/>
</dbReference>
<protein>
    <submittedName>
        <fullName evidence="6">Uncharacterized protein</fullName>
    </submittedName>
</protein>